<dbReference type="Proteomes" id="UP001519887">
    <property type="component" value="Unassembled WGS sequence"/>
</dbReference>
<dbReference type="EMBL" id="JAHZIK010003008">
    <property type="protein sequence ID" value="MBW7461502.1"/>
    <property type="molecule type" value="Genomic_DNA"/>
</dbReference>
<accession>A0ABS7CL07</accession>
<evidence type="ECO:0000313" key="1">
    <source>
        <dbReference type="EMBL" id="MBW7461502.1"/>
    </source>
</evidence>
<feature type="non-terminal residue" evidence="1">
    <location>
        <position position="1"/>
    </location>
</feature>
<gene>
    <name evidence="1" type="ORF">K0U00_46345</name>
</gene>
<name>A0ABS7CL07_9BACL</name>
<evidence type="ECO:0000313" key="2">
    <source>
        <dbReference type="Proteomes" id="UP001519887"/>
    </source>
</evidence>
<reference evidence="1 2" key="1">
    <citation type="submission" date="2021-07" db="EMBL/GenBank/DDBJ databases">
        <title>Paenibacillus radiodurans sp. nov., isolated from the southeastern edge of Tengger Desert.</title>
        <authorList>
            <person name="Zhang G."/>
        </authorList>
    </citation>
    <scope>NUCLEOTIDE SEQUENCE [LARGE SCALE GENOMIC DNA]</scope>
    <source>
        <strain evidence="1 2">CCM 7311</strain>
    </source>
</reference>
<keyword evidence="2" id="KW-1185">Reference proteome</keyword>
<sequence length="68" mass="7878">MAESWDAFISELHQLIADPAAAEFLNTEQLADSLGRIGTEPRPELAFDFNYRILMRGLIFYRFIKKQT</sequence>
<protein>
    <submittedName>
        <fullName evidence="1">Asparagine synthetase B</fullName>
    </submittedName>
</protein>
<proteinExistence type="predicted"/>
<comment type="caution">
    <text evidence="1">The sequence shown here is derived from an EMBL/GenBank/DDBJ whole genome shotgun (WGS) entry which is preliminary data.</text>
</comment>
<organism evidence="1 2">
    <name type="scientific">Paenibacillus sepulcri</name>
    <dbReference type="NCBI Taxonomy" id="359917"/>
    <lineage>
        <taxon>Bacteria</taxon>
        <taxon>Bacillati</taxon>
        <taxon>Bacillota</taxon>
        <taxon>Bacilli</taxon>
        <taxon>Bacillales</taxon>
        <taxon>Paenibacillaceae</taxon>
        <taxon>Paenibacillus</taxon>
    </lineage>
</organism>